<proteinExistence type="predicted"/>
<gene>
    <name evidence="2" type="ORF">SHI21_19115</name>
</gene>
<organism evidence="2 3">
    <name type="scientific">Bacteriovorax antarcticus</name>
    <dbReference type="NCBI Taxonomy" id="3088717"/>
    <lineage>
        <taxon>Bacteria</taxon>
        <taxon>Pseudomonadati</taxon>
        <taxon>Bdellovibrionota</taxon>
        <taxon>Bacteriovoracia</taxon>
        <taxon>Bacteriovoracales</taxon>
        <taxon>Bacteriovoracaceae</taxon>
        <taxon>Bacteriovorax</taxon>
    </lineage>
</organism>
<feature type="chain" id="PRO_5045332925" evidence="1">
    <location>
        <begin position="22"/>
        <end position="371"/>
    </location>
</feature>
<dbReference type="Proteomes" id="UP001302274">
    <property type="component" value="Unassembled WGS sequence"/>
</dbReference>
<keyword evidence="3" id="KW-1185">Reference proteome</keyword>
<reference evidence="2 3" key="1">
    <citation type="submission" date="2023-11" db="EMBL/GenBank/DDBJ databases">
        <title>A Novel Polar Bacteriovorax (B. antarcticus) Isolated from the Biocrust in Antarctica.</title>
        <authorList>
            <person name="Mun W."/>
            <person name="Choi S.Y."/>
            <person name="Mitchell R.J."/>
        </authorList>
    </citation>
    <scope>NUCLEOTIDE SEQUENCE [LARGE SCALE GENOMIC DNA]</scope>
    <source>
        <strain evidence="2 3">PP10</strain>
    </source>
</reference>
<keyword evidence="1" id="KW-0732">Signal</keyword>
<evidence type="ECO:0000313" key="2">
    <source>
        <dbReference type="EMBL" id="MEA9358354.1"/>
    </source>
</evidence>
<dbReference type="RefSeq" id="WP_323578715.1">
    <property type="nucleotide sequence ID" value="NZ_JAYGJQ010000003.1"/>
</dbReference>
<feature type="signal peptide" evidence="1">
    <location>
        <begin position="1"/>
        <end position="21"/>
    </location>
</feature>
<protein>
    <submittedName>
        <fullName evidence="2">Uncharacterized protein</fullName>
    </submittedName>
</protein>
<evidence type="ECO:0000313" key="3">
    <source>
        <dbReference type="Proteomes" id="UP001302274"/>
    </source>
</evidence>
<name>A0ABU5VZ77_9BACT</name>
<evidence type="ECO:0000256" key="1">
    <source>
        <dbReference type="SAM" id="SignalP"/>
    </source>
</evidence>
<sequence>MKNKLPTILLALSLSSLVGFSTGDEVELDAFLTARTSPDFMKYTKNIATTLAEGTTGEVEEIKNFETGNSGIKMKVTSGPKAGESYWVYYNKNAPAIKLASRDSKKEVEPASIPVVEKTNTPIAPIQAETTMEVTGRRDIEEHSLEEATRMADIALGKEFLGETVSPKMLPCVAGNDSPLSQNIDTYSPQNALADINSGELKFIGRELMPGSGQNRTCIYQNAKVYVLYNNCMASRKEAPATDIEVISKQGGSMKFYVEIFDAGKPMSKLSRDEYKKGTFSVVYTKTPAPGNLNVSKMVDYIKSNEVNGDACFLGASFKAQDMNSKATCIGGIENKVSDWAPSAESFWKNPPQEWYSTQSKLRKLVETTPF</sequence>
<accession>A0ABU5VZ77</accession>
<dbReference type="EMBL" id="JAYGJQ010000003">
    <property type="protein sequence ID" value="MEA9358354.1"/>
    <property type="molecule type" value="Genomic_DNA"/>
</dbReference>
<comment type="caution">
    <text evidence="2">The sequence shown here is derived from an EMBL/GenBank/DDBJ whole genome shotgun (WGS) entry which is preliminary data.</text>
</comment>